<keyword evidence="11" id="KW-0472">Membrane</keyword>
<feature type="non-terminal residue" evidence="13">
    <location>
        <position position="430"/>
    </location>
</feature>
<dbReference type="InterPro" id="IPR001000">
    <property type="entry name" value="GH10_dom"/>
</dbReference>
<evidence type="ECO:0000256" key="5">
    <source>
        <dbReference type="ARBA" id="ARBA00022801"/>
    </source>
</evidence>
<proteinExistence type="inferred from homology"/>
<keyword evidence="8 9" id="KW-0624">Polysaccharide degradation</keyword>
<evidence type="ECO:0000256" key="2">
    <source>
        <dbReference type="ARBA" id="ARBA00007495"/>
    </source>
</evidence>
<name>A0A8J8BAH3_9ACTN</name>
<sequence>MDIDIGAGIGASRPQPGPSGRRRKLRALYAAGTVAAVATTAGAVALAGSASAASTLRAAAEAQSRYMGTELTGNMVNNSTITNLAGTQFDMVTPGNEMKWDTTEPSNGSYNFGPGDGIVNFAQSHNMRVRGHNLVWHSQLPGWVSSLPLSQVKGVMESHITTEVTHYKGKIYAWDVVNEPLNEDGSYRQDVFYNAFGGGEAYIADAIKTAHAADPNAKLYLNDYNIEGENSKSNAMYTLAQQLLQQGVPLGGIGLESHFIVGQVPSSMQANMQRFAALGLDVAVTELDDRIPLPASSGNLQQQATDYGNIVKWCLSVSRCVGVSQWGVGDADSWIPGTFSGYGAATMYDSNYQPKPAYNSTLTAWGGSSSGGGGGGGGGGSTGALHAVGAGKCLDDPNSTTTLGTQQQIYTCNGAANQTWTHNSSNELTL</sequence>
<keyword evidence="6 9" id="KW-0119">Carbohydrate metabolism</keyword>
<dbReference type="PANTHER" id="PTHR31490:SF88">
    <property type="entry name" value="BETA-XYLANASE"/>
    <property type="match status" value="1"/>
</dbReference>
<dbReference type="SMART" id="SM00633">
    <property type="entry name" value="Glyco_10"/>
    <property type="match status" value="1"/>
</dbReference>
<dbReference type="GO" id="GO:0045493">
    <property type="term" value="P:xylan catabolic process"/>
    <property type="evidence" value="ECO:0007669"/>
    <property type="project" value="UniProtKB-KW"/>
</dbReference>
<keyword evidence="11" id="KW-0812">Transmembrane</keyword>
<gene>
    <name evidence="13" type="ORF">KGA66_00005</name>
</gene>
<dbReference type="PROSITE" id="PS51760">
    <property type="entry name" value="GH10_2"/>
    <property type="match status" value="1"/>
</dbReference>
<dbReference type="InterPro" id="IPR017853">
    <property type="entry name" value="GH"/>
</dbReference>
<evidence type="ECO:0000256" key="7">
    <source>
        <dbReference type="ARBA" id="ARBA00023295"/>
    </source>
</evidence>
<evidence type="ECO:0000313" key="14">
    <source>
        <dbReference type="Proteomes" id="UP000677913"/>
    </source>
</evidence>
<evidence type="ECO:0000256" key="4">
    <source>
        <dbReference type="ARBA" id="ARBA00022729"/>
    </source>
</evidence>
<comment type="similarity">
    <text evidence="2 9">Belongs to the glycosyl hydrolase 10 (cellulase F) family.</text>
</comment>
<dbReference type="EMBL" id="JAGSXH010000001">
    <property type="protein sequence ID" value="MBS2961405.1"/>
    <property type="molecule type" value="Genomic_DNA"/>
</dbReference>
<dbReference type="InterPro" id="IPR035992">
    <property type="entry name" value="Ricin_B-like_lectins"/>
</dbReference>
<dbReference type="Pfam" id="PF00652">
    <property type="entry name" value="Ricin_B_lectin"/>
    <property type="match status" value="1"/>
</dbReference>
<evidence type="ECO:0000256" key="9">
    <source>
        <dbReference type="RuleBase" id="RU361174"/>
    </source>
</evidence>
<keyword evidence="3" id="KW-0858">Xylan degradation</keyword>
<dbReference type="GO" id="GO:0031176">
    <property type="term" value="F:endo-1,4-beta-xylanase activity"/>
    <property type="evidence" value="ECO:0007669"/>
    <property type="project" value="UniProtKB-EC"/>
</dbReference>
<reference evidence="13" key="1">
    <citation type="submission" date="2021-04" db="EMBL/GenBank/DDBJ databases">
        <title>Genome based classification of Actinospica acidithermotolerans sp. nov., an actinobacterium isolated from an Indonesian hot spring.</title>
        <authorList>
            <person name="Kusuma A.B."/>
            <person name="Putra K.E."/>
            <person name="Nafisah S."/>
            <person name="Loh J."/>
            <person name="Nouioui I."/>
            <person name="Goodfellow M."/>
        </authorList>
    </citation>
    <scope>NUCLEOTIDE SEQUENCE</scope>
    <source>
        <strain evidence="13">DSM 45618</strain>
    </source>
</reference>
<comment type="caution">
    <text evidence="13">The sequence shown here is derived from an EMBL/GenBank/DDBJ whole genome shotgun (WGS) entry which is preliminary data.</text>
</comment>
<dbReference type="SUPFAM" id="SSF50370">
    <property type="entry name" value="Ricin B-like lectins"/>
    <property type="match status" value="1"/>
</dbReference>
<feature type="region of interest" description="Disordered" evidence="10">
    <location>
        <begin position="1"/>
        <end position="21"/>
    </location>
</feature>
<feature type="transmembrane region" description="Helical" evidence="11">
    <location>
        <begin position="27"/>
        <end position="48"/>
    </location>
</feature>
<evidence type="ECO:0000313" key="13">
    <source>
        <dbReference type="EMBL" id="MBS2961405.1"/>
    </source>
</evidence>
<evidence type="ECO:0000256" key="11">
    <source>
        <dbReference type="SAM" id="Phobius"/>
    </source>
</evidence>
<dbReference type="PRINTS" id="PR00134">
    <property type="entry name" value="GLHYDRLASE10"/>
</dbReference>
<evidence type="ECO:0000259" key="12">
    <source>
        <dbReference type="PROSITE" id="PS51760"/>
    </source>
</evidence>
<dbReference type="InterPro" id="IPR044846">
    <property type="entry name" value="GH10"/>
</dbReference>
<keyword evidence="7 9" id="KW-0326">Glycosidase</keyword>
<dbReference type="InterPro" id="IPR000772">
    <property type="entry name" value="Ricin_B_lectin"/>
</dbReference>
<protein>
    <recommendedName>
        <fullName evidence="9">Beta-xylanase</fullName>
        <ecNumber evidence="9">3.2.1.8</ecNumber>
    </recommendedName>
</protein>
<keyword evidence="14" id="KW-1185">Reference proteome</keyword>
<dbReference type="EC" id="3.2.1.8" evidence="9"/>
<evidence type="ECO:0000256" key="6">
    <source>
        <dbReference type="ARBA" id="ARBA00023277"/>
    </source>
</evidence>
<dbReference type="PROSITE" id="PS50231">
    <property type="entry name" value="RICIN_B_LECTIN"/>
    <property type="match status" value="1"/>
</dbReference>
<feature type="domain" description="GH10" evidence="12">
    <location>
        <begin position="50"/>
        <end position="364"/>
    </location>
</feature>
<accession>A0A8J8BAH3</accession>
<evidence type="ECO:0000256" key="10">
    <source>
        <dbReference type="SAM" id="MobiDB-lite"/>
    </source>
</evidence>
<evidence type="ECO:0000256" key="8">
    <source>
        <dbReference type="ARBA" id="ARBA00023326"/>
    </source>
</evidence>
<dbReference type="Gene3D" id="3.20.20.80">
    <property type="entry name" value="Glycosidases"/>
    <property type="match status" value="1"/>
</dbReference>
<dbReference type="Gene3D" id="2.80.10.50">
    <property type="match status" value="1"/>
</dbReference>
<keyword evidence="5 9" id="KW-0378">Hydrolase</keyword>
<evidence type="ECO:0000256" key="3">
    <source>
        <dbReference type="ARBA" id="ARBA00022651"/>
    </source>
</evidence>
<dbReference type="PANTHER" id="PTHR31490">
    <property type="entry name" value="GLYCOSYL HYDROLASE"/>
    <property type="match status" value="1"/>
</dbReference>
<evidence type="ECO:0000256" key="1">
    <source>
        <dbReference type="ARBA" id="ARBA00000681"/>
    </source>
</evidence>
<dbReference type="SUPFAM" id="SSF51445">
    <property type="entry name" value="(Trans)glycosidases"/>
    <property type="match status" value="1"/>
</dbReference>
<organism evidence="13 14">
    <name type="scientific">Actinocrinis puniceicyclus</name>
    <dbReference type="NCBI Taxonomy" id="977794"/>
    <lineage>
        <taxon>Bacteria</taxon>
        <taxon>Bacillati</taxon>
        <taxon>Actinomycetota</taxon>
        <taxon>Actinomycetes</taxon>
        <taxon>Catenulisporales</taxon>
        <taxon>Actinospicaceae</taxon>
        <taxon>Actinocrinis</taxon>
    </lineage>
</organism>
<dbReference type="RefSeq" id="WP_211463082.1">
    <property type="nucleotide sequence ID" value="NZ_JAGSXH010000001.1"/>
</dbReference>
<keyword evidence="11" id="KW-1133">Transmembrane helix</keyword>
<dbReference type="AlphaFoldDB" id="A0A8J8BAH3"/>
<keyword evidence="4" id="KW-0732">Signal</keyword>
<dbReference type="Pfam" id="PF00331">
    <property type="entry name" value="Glyco_hydro_10"/>
    <property type="match status" value="1"/>
</dbReference>
<comment type="catalytic activity">
    <reaction evidence="1 9">
        <text>Endohydrolysis of (1-&gt;4)-beta-D-xylosidic linkages in xylans.</text>
        <dbReference type="EC" id="3.2.1.8"/>
    </reaction>
</comment>
<dbReference type="Proteomes" id="UP000677913">
    <property type="component" value="Unassembled WGS sequence"/>
</dbReference>